<dbReference type="InterPro" id="IPR051518">
    <property type="entry name" value="Sucrose_Phosphatase"/>
</dbReference>
<evidence type="ECO:0000313" key="3">
    <source>
        <dbReference type="EMBL" id="SON52450.1"/>
    </source>
</evidence>
<dbReference type="SFLD" id="SFLDG01140">
    <property type="entry name" value="C2.B:_Phosphomannomutase_and_P"/>
    <property type="match status" value="1"/>
</dbReference>
<dbReference type="InterPro" id="IPR023214">
    <property type="entry name" value="HAD_sf"/>
</dbReference>
<dbReference type="SFLD" id="SFLDG01141">
    <property type="entry name" value="C2.B.1:_Sucrose_Phosphatase_Li"/>
    <property type="match status" value="1"/>
</dbReference>
<proteinExistence type="predicted"/>
<evidence type="ECO:0000259" key="2">
    <source>
        <dbReference type="Pfam" id="PF05116"/>
    </source>
</evidence>
<keyword evidence="4" id="KW-1185">Reference proteome</keyword>
<dbReference type="InterPro" id="IPR006380">
    <property type="entry name" value="SPP-like_dom"/>
</dbReference>
<dbReference type="KEGG" id="vta:B0839"/>
<dbReference type="PANTHER" id="PTHR46521:SF4">
    <property type="entry name" value="SUCROSE-PHOSPHATASE 2-RELATED"/>
    <property type="match status" value="1"/>
</dbReference>
<dbReference type="Pfam" id="PF05116">
    <property type="entry name" value="S6PP"/>
    <property type="match status" value="1"/>
</dbReference>
<dbReference type="NCBIfam" id="TIGR01484">
    <property type="entry name" value="HAD-SF-IIB"/>
    <property type="match status" value="1"/>
</dbReference>
<dbReference type="Proteomes" id="UP000235828">
    <property type="component" value="Chromosome B"/>
</dbReference>
<sequence length="244" mass="26973">MIKMLVCDFDGTLDGGSSSGVEQFTDYLNEHSDLSFVIATGRTLPLIKQGLAGNNYPLPRTIISDVGTQIHHGHELTTDSEWQKNLHASWNKPAVHNALRNLRYLGDCNPNHQGPYKCTFEGKLDKKQYDEIVAILQQHGVTVDLTYSHDWYLDVTPEGINKASAIHHLMAKNNLTANEVCVAGDSANDTAMLTICGINSILVANHYKEVAHLSKLENVYTSKATHAQGVLEGLKFWQAFQGNT</sequence>
<accession>A0A2N8ZKL8</accession>
<dbReference type="SFLD" id="SFLDS00003">
    <property type="entry name" value="Haloacid_Dehalogenase"/>
    <property type="match status" value="1"/>
</dbReference>
<dbReference type="GO" id="GO:0016791">
    <property type="term" value="F:phosphatase activity"/>
    <property type="evidence" value="ECO:0007669"/>
    <property type="project" value="UniProtKB-ARBA"/>
</dbReference>
<dbReference type="Gene3D" id="3.40.50.1000">
    <property type="entry name" value="HAD superfamily/HAD-like"/>
    <property type="match status" value="1"/>
</dbReference>
<keyword evidence="1 3" id="KW-0378">Hydrolase</keyword>
<protein>
    <submittedName>
        <fullName evidence="3">Putative sucrose-6F-phosphate phosphohydrolase</fullName>
    </submittedName>
</protein>
<evidence type="ECO:0000256" key="1">
    <source>
        <dbReference type="ARBA" id="ARBA00022801"/>
    </source>
</evidence>
<name>A0A2N8ZKL8_9VIBR</name>
<dbReference type="AlphaFoldDB" id="A0A2N8ZKL8"/>
<dbReference type="GO" id="GO:0000287">
    <property type="term" value="F:magnesium ion binding"/>
    <property type="evidence" value="ECO:0007669"/>
    <property type="project" value="UniProtKB-ARBA"/>
</dbReference>
<dbReference type="PANTHER" id="PTHR46521">
    <property type="entry name" value="SUCROSE-PHOSPHATASE 2-RELATED"/>
    <property type="match status" value="1"/>
</dbReference>
<dbReference type="InterPro" id="IPR036412">
    <property type="entry name" value="HAD-like_sf"/>
</dbReference>
<feature type="domain" description="Sucrose phosphatase-like" evidence="2">
    <location>
        <begin position="3"/>
        <end position="238"/>
    </location>
</feature>
<evidence type="ECO:0000313" key="4">
    <source>
        <dbReference type="Proteomes" id="UP000235828"/>
    </source>
</evidence>
<organism evidence="3 4">
    <name type="scientific">Vibrio tapetis subsp. tapetis</name>
    <dbReference type="NCBI Taxonomy" id="1671868"/>
    <lineage>
        <taxon>Bacteria</taxon>
        <taxon>Pseudomonadati</taxon>
        <taxon>Pseudomonadota</taxon>
        <taxon>Gammaproteobacteria</taxon>
        <taxon>Vibrionales</taxon>
        <taxon>Vibrionaceae</taxon>
        <taxon>Vibrio</taxon>
    </lineage>
</organism>
<dbReference type="OrthoDB" id="7847955at2"/>
<reference evidence="3 4" key="1">
    <citation type="submission" date="2017-10" db="EMBL/GenBank/DDBJ databases">
        <authorList>
            <person name="Banno H."/>
            <person name="Chua N.-H."/>
        </authorList>
    </citation>
    <scope>NUCLEOTIDE SEQUENCE [LARGE SCALE GENOMIC DNA]</scope>
    <source>
        <strain evidence="3">Vibrio tapetis CECT4600</strain>
    </source>
</reference>
<gene>
    <name evidence="3" type="ORF">VTAP4600_B0839</name>
</gene>
<dbReference type="EMBL" id="LT960612">
    <property type="protein sequence ID" value="SON52450.1"/>
    <property type="molecule type" value="Genomic_DNA"/>
</dbReference>
<dbReference type="RefSeq" id="WP_102524692.1">
    <property type="nucleotide sequence ID" value="NZ_LT960612.1"/>
</dbReference>
<dbReference type="Gene3D" id="3.90.1070.10">
    <property type="match status" value="1"/>
</dbReference>
<dbReference type="SUPFAM" id="SSF56784">
    <property type="entry name" value="HAD-like"/>
    <property type="match status" value="1"/>
</dbReference>
<dbReference type="InterPro" id="IPR006379">
    <property type="entry name" value="HAD-SF_hydro_IIB"/>
</dbReference>